<dbReference type="AlphaFoldDB" id="A0A7R9FW99"/>
<name>A0A7R9FW99_TIMSH</name>
<organism evidence="2">
    <name type="scientific">Timema shepardi</name>
    <name type="common">Walking stick</name>
    <dbReference type="NCBI Taxonomy" id="629360"/>
    <lineage>
        <taxon>Eukaryota</taxon>
        <taxon>Metazoa</taxon>
        <taxon>Ecdysozoa</taxon>
        <taxon>Arthropoda</taxon>
        <taxon>Hexapoda</taxon>
        <taxon>Insecta</taxon>
        <taxon>Pterygota</taxon>
        <taxon>Neoptera</taxon>
        <taxon>Polyneoptera</taxon>
        <taxon>Phasmatodea</taxon>
        <taxon>Timematodea</taxon>
        <taxon>Timematoidea</taxon>
        <taxon>Timematidae</taxon>
        <taxon>Timema</taxon>
    </lineage>
</organism>
<feature type="domain" description="Centrosomal protein CEP104 N-terminal" evidence="1">
    <location>
        <begin position="3"/>
        <end position="78"/>
    </location>
</feature>
<dbReference type="PANTHER" id="PTHR13371:SF0">
    <property type="entry name" value="CENTROSOMAL PROTEIN OF 104 KDA"/>
    <property type="match status" value="1"/>
</dbReference>
<evidence type="ECO:0000313" key="2">
    <source>
        <dbReference type="EMBL" id="CAD7256818.1"/>
    </source>
</evidence>
<accession>A0A7R9FW99</accession>
<dbReference type="PANTHER" id="PTHR13371">
    <property type="entry name" value="GLYCINE-, GLUTAMATE-, THIENYLCYCLOHEXYLPIPERIDINE-BINDING PROTEIN"/>
    <property type="match status" value="1"/>
</dbReference>
<protein>
    <recommendedName>
        <fullName evidence="1">Centrosomal protein CEP104 N-terminal domain-containing protein</fullName>
    </recommendedName>
</protein>
<dbReference type="EMBL" id="OC000297">
    <property type="protein sequence ID" value="CAD7256818.1"/>
    <property type="molecule type" value="Genomic_DNA"/>
</dbReference>
<sequence>MTEKLELWSSNPRADECDVTVEQFEYLGFITLSDNQSTGFKSRELKSVTVPSCTAKYLKLRLHENHKNSLNVYNQQTYSCKNVTSYLNPRALSAGSPRLTAAQGDFIASAIIRAKPTQWMPFVDEYSANFYG</sequence>
<reference evidence="2" key="1">
    <citation type="submission" date="2020-11" db="EMBL/GenBank/DDBJ databases">
        <authorList>
            <person name="Tran Van P."/>
        </authorList>
    </citation>
    <scope>NUCLEOTIDE SEQUENCE</scope>
</reference>
<gene>
    <name evidence="2" type="ORF">TSIB3V08_LOCUS1093</name>
</gene>
<dbReference type="InterPro" id="IPR052607">
    <property type="entry name" value="CEP104-like"/>
</dbReference>
<evidence type="ECO:0000259" key="1">
    <source>
        <dbReference type="Pfam" id="PF21038"/>
    </source>
</evidence>
<proteinExistence type="predicted"/>
<dbReference type="GO" id="GO:0005929">
    <property type="term" value="C:cilium"/>
    <property type="evidence" value="ECO:0007669"/>
    <property type="project" value="TreeGrafter"/>
</dbReference>
<dbReference type="InterPro" id="IPR048739">
    <property type="entry name" value="CEP104_N"/>
</dbReference>
<dbReference type="Pfam" id="PF21038">
    <property type="entry name" value="CEP104_N"/>
    <property type="match status" value="1"/>
</dbReference>